<keyword evidence="2" id="KW-0288">FMN</keyword>
<sequence>MAHSDITVGVLVGNPRPASRTATVAAEVGRQVADAVGGRVGPVVDLAMHGGAVLDPDSATVQHDMELVSGVDILIVTSPTYKATYTGLLKGFFDRFGSVSLDGVSAVPVMVGGAAHHAMAGEVHLRPLLVELGAVVPTRSLYVVDSELDHLTDTVSTWLSREGAPLANALRTAPAQ</sequence>
<accession>A0A1B1KEG2</accession>
<evidence type="ECO:0000256" key="3">
    <source>
        <dbReference type="ARBA" id="ARBA00023002"/>
    </source>
</evidence>
<proteinExistence type="predicted"/>
<dbReference type="PANTHER" id="PTHR43408:SF2">
    <property type="entry name" value="FMN REDUCTASE (NADPH)"/>
    <property type="match status" value="1"/>
</dbReference>
<dbReference type="EMBL" id="CP009111">
    <property type="protein sequence ID" value="ANS31001.1"/>
    <property type="molecule type" value="Genomic_DNA"/>
</dbReference>
<dbReference type="InterPro" id="IPR005025">
    <property type="entry name" value="FMN_Rdtase-like_dom"/>
</dbReference>
<keyword evidence="1" id="KW-0285">Flavoprotein</keyword>
<dbReference type="SUPFAM" id="SSF52218">
    <property type="entry name" value="Flavoproteins"/>
    <property type="match status" value="1"/>
</dbReference>
<organism evidence="5 6">
    <name type="scientific">Rhodococcus opacus</name>
    <name type="common">Nocardia opaca</name>
    <dbReference type="NCBI Taxonomy" id="37919"/>
    <lineage>
        <taxon>Bacteria</taxon>
        <taxon>Bacillati</taxon>
        <taxon>Actinomycetota</taxon>
        <taxon>Actinomycetes</taxon>
        <taxon>Mycobacteriales</taxon>
        <taxon>Nocardiaceae</taxon>
        <taxon>Rhodococcus</taxon>
    </lineage>
</organism>
<dbReference type="PANTHER" id="PTHR43408">
    <property type="entry name" value="FMN REDUCTASE (NADPH)"/>
    <property type="match status" value="1"/>
</dbReference>
<evidence type="ECO:0000259" key="4">
    <source>
        <dbReference type="Pfam" id="PF03358"/>
    </source>
</evidence>
<evidence type="ECO:0000313" key="6">
    <source>
        <dbReference type="Proteomes" id="UP000186108"/>
    </source>
</evidence>
<protein>
    <submittedName>
        <fullName evidence="5">NADPH-dependent FMN reductase family protein</fullName>
    </submittedName>
</protein>
<evidence type="ECO:0000313" key="5">
    <source>
        <dbReference type="EMBL" id="ANS31001.1"/>
    </source>
</evidence>
<dbReference type="PATRIC" id="fig|37919.13.peg.6667"/>
<dbReference type="Pfam" id="PF03358">
    <property type="entry name" value="FMN_red"/>
    <property type="match status" value="1"/>
</dbReference>
<dbReference type="Gene3D" id="3.40.50.360">
    <property type="match status" value="1"/>
</dbReference>
<evidence type="ECO:0000256" key="1">
    <source>
        <dbReference type="ARBA" id="ARBA00022630"/>
    </source>
</evidence>
<dbReference type="Proteomes" id="UP000186108">
    <property type="component" value="Chromosome"/>
</dbReference>
<name>A0A1B1KEG2_RHOOP</name>
<dbReference type="GO" id="GO:0016491">
    <property type="term" value="F:oxidoreductase activity"/>
    <property type="evidence" value="ECO:0007669"/>
    <property type="project" value="UniProtKB-KW"/>
</dbReference>
<keyword evidence="3" id="KW-0560">Oxidoreductase</keyword>
<feature type="domain" description="NADPH-dependent FMN reductase-like" evidence="4">
    <location>
        <begin position="7"/>
        <end position="145"/>
    </location>
</feature>
<dbReference type="InterPro" id="IPR051814">
    <property type="entry name" value="NAD(P)H-dep_FMN_reductase"/>
</dbReference>
<dbReference type="InterPro" id="IPR029039">
    <property type="entry name" value="Flavoprotein-like_sf"/>
</dbReference>
<reference evidence="5 6" key="1">
    <citation type="submission" date="2014-07" db="EMBL/GenBank/DDBJ databases">
        <authorList>
            <person name="Zhang J.E."/>
            <person name="Yang H."/>
            <person name="Guo J."/>
            <person name="Deng Z."/>
            <person name="Luo H."/>
            <person name="Luo M."/>
            <person name="Zhao B."/>
        </authorList>
    </citation>
    <scope>NUCLEOTIDE SEQUENCE [LARGE SCALE GENOMIC DNA]</scope>
    <source>
        <strain evidence="5 6">1CP</strain>
    </source>
</reference>
<dbReference type="AlphaFoldDB" id="A0A1B1KEG2"/>
<evidence type="ECO:0000256" key="2">
    <source>
        <dbReference type="ARBA" id="ARBA00022643"/>
    </source>
</evidence>
<gene>
    <name evidence="5" type="ORF">R1CP_31885</name>
</gene>
<dbReference type="RefSeq" id="WP_065492390.1">
    <property type="nucleotide sequence ID" value="NZ_CP009111.1"/>
</dbReference>